<dbReference type="Proteomes" id="UP001232973">
    <property type="component" value="Unassembled WGS sequence"/>
</dbReference>
<proteinExistence type="predicted"/>
<dbReference type="SUPFAM" id="SSF53850">
    <property type="entry name" value="Periplasmic binding protein-like II"/>
    <property type="match status" value="1"/>
</dbReference>
<evidence type="ECO:0000256" key="5">
    <source>
        <dbReference type="SAM" id="SignalP"/>
    </source>
</evidence>
<dbReference type="Gene3D" id="3.10.105.10">
    <property type="entry name" value="Dipeptide-binding Protein, Domain 3"/>
    <property type="match status" value="2"/>
</dbReference>
<comment type="caution">
    <text evidence="7">The sequence shown here is derived from an EMBL/GenBank/DDBJ whole genome shotgun (WGS) entry which is preliminary data.</text>
</comment>
<dbReference type="PANTHER" id="PTHR47737">
    <property type="entry name" value="GLYCINE BETAINE/PROLINE BETAINE TRANSPORT SYSTEM PERMEASE PROTEIN PROW"/>
    <property type="match status" value="1"/>
</dbReference>
<evidence type="ECO:0000256" key="1">
    <source>
        <dbReference type="ARBA" id="ARBA00004236"/>
    </source>
</evidence>
<dbReference type="Gene3D" id="3.40.190.100">
    <property type="entry name" value="Glycine betaine-binding periplasmic protein, domain 2"/>
    <property type="match status" value="1"/>
</dbReference>
<protein>
    <submittedName>
        <fullName evidence="7">Glycine betaine/proline transport system substrate-binding protein</fullName>
    </submittedName>
</protein>
<keyword evidence="3" id="KW-1003">Cell membrane</keyword>
<keyword evidence="2" id="KW-0813">Transport</keyword>
<evidence type="ECO:0000259" key="6">
    <source>
        <dbReference type="Pfam" id="PF04069"/>
    </source>
</evidence>
<evidence type="ECO:0000256" key="3">
    <source>
        <dbReference type="ARBA" id="ARBA00022475"/>
    </source>
</evidence>
<organism evidence="7 8">
    <name type="scientific">Alicyclobacillus cycloheptanicus</name>
    <dbReference type="NCBI Taxonomy" id="1457"/>
    <lineage>
        <taxon>Bacteria</taxon>
        <taxon>Bacillati</taxon>
        <taxon>Bacillota</taxon>
        <taxon>Bacilli</taxon>
        <taxon>Bacillales</taxon>
        <taxon>Alicyclobacillaceae</taxon>
        <taxon>Alicyclobacillus</taxon>
    </lineage>
</organism>
<comment type="subcellular location">
    <subcellularLocation>
        <location evidence="1">Cell membrane</location>
    </subcellularLocation>
</comment>
<name>A0ABT9XM96_9BACL</name>
<dbReference type="InterPro" id="IPR007210">
    <property type="entry name" value="ABC_Gly_betaine_transp_sub-bd"/>
</dbReference>
<keyword evidence="5" id="KW-0732">Signal</keyword>
<evidence type="ECO:0000313" key="7">
    <source>
        <dbReference type="EMBL" id="MDQ0191149.1"/>
    </source>
</evidence>
<evidence type="ECO:0000313" key="8">
    <source>
        <dbReference type="Proteomes" id="UP001232973"/>
    </source>
</evidence>
<evidence type="ECO:0000256" key="2">
    <source>
        <dbReference type="ARBA" id="ARBA00022448"/>
    </source>
</evidence>
<keyword evidence="4" id="KW-0472">Membrane</keyword>
<dbReference type="PANTHER" id="PTHR47737:SF1">
    <property type="entry name" value="GLYCINE BETAINE_PROLINE BETAINE TRANSPORT SYSTEM PERMEASE PROTEIN PROW"/>
    <property type="match status" value="1"/>
</dbReference>
<accession>A0ABT9XM96</accession>
<gene>
    <name evidence="7" type="ORF">J2S03_003017</name>
</gene>
<reference evidence="7 8" key="1">
    <citation type="submission" date="2023-07" db="EMBL/GenBank/DDBJ databases">
        <title>Genomic Encyclopedia of Type Strains, Phase IV (KMG-IV): sequencing the most valuable type-strain genomes for metagenomic binning, comparative biology and taxonomic classification.</title>
        <authorList>
            <person name="Goeker M."/>
        </authorList>
    </citation>
    <scope>NUCLEOTIDE SEQUENCE [LARGE SCALE GENOMIC DNA]</scope>
    <source>
        <strain evidence="7 8">DSM 4006</strain>
    </source>
</reference>
<dbReference type="CDD" id="cd13639">
    <property type="entry name" value="PBP2_OpuAC_like"/>
    <property type="match status" value="1"/>
</dbReference>
<dbReference type="Pfam" id="PF04069">
    <property type="entry name" value="OpuAC"/>
    <property type="match status" value="1"/>
</dbReference>
<dbReference type="EMBL" id="JAUSTP010000032">
    <property type="protein sequence ID" value="MDQ0191149.1"/>
    <property type="molecule type" value="Genomic_DNA"/>
</dbReference>
<sequence length="308" mass="33547">MSNTKKTLIGLTSAVVVAALVAGCGTTGNSTSNGTGNQAGTQSTSGSKDITLGMINWSEDVAVTYLWQDILKSKGYNVTIKEFSDPGPMYTGLADNSLNVYLDTWLPITHQQYIDKFGSDYVDLGKWYQGSTTEGFVVPDYVYKQGIHTISDLESHASLFGGQIVGIEAGAGETGLAQKAIQEYGLTNMKLVTSSTAAMLSQLKTDYAQKKPVVVTLWSPHWAFTAYKLDYLSDPKHAFGQAGWIQTEANKQWASSNPTVAGWLKNFKMTPDQLGTLEQDINKDSANPDQGVQEWMQANQSLINSWLK</sequence>
<keyword evidence="8" id="KW-1185">Reference proteome</keyword>
<feature type="signal peptide" evidence="5">
    <location>
        <begin position="1"/>
        <end position="18"/>
    </location>
</feature>
<dbReference type="RefSeq" id="WP_274456664.1">
    <property type="nucleotide sequence ID" value="NZ_CP067097.1"/>
</dbReference>
<evidence type="ECO:0000256" key="4">
    <source>
        <dbReference type="ARBA" id="ARBA00023136"/>
    </source>
</evidence>
<feature type="domain" description="ABC-type glycine betaine transport system substrate-binding" evidence="6">
    <location>
        <begin position="48"/>
        <end position="297"/>
    </location>
</feature>
<dbReference type="PROSITE" id="PS51257">
    <property type="entry name" value="PROKAR_LIPOPROTEIN"/>
    <property type="match status" value="1"/>
</dbReference>
<feature type="chain" id="PRO_5045488023" evidence="5">
    <location>
        <begin position="19"/>
        <end position="308"/>
    </location>
</feature>